<proteinExistence type="predicted"/>
<dbReference type="AlphaFoldDB" id="A0A949JWU8"/>
<dbReference type="Proteomes" id="UP000712157">
    <property type="component" value="Unassembled WGS sequence"/>
</dbReference>
<protein>
    <submittedName>
        <fullName evidence="2">Uncharacterized protein</fullName>
    </submittedName>
</protein>
<dbReference type="EMBL" id="JAHQCW010000011">
    <property type="protein sequence ID" value="MBU9736640.1"/>
    <property type="molecule type" value="Genomic_DNA"/>
</dbReference>
<reference evidence="2" key="1">
    <citation type="submission" date="2021-06" db="EMBL/GenBank/DDBJ databases">
        <title>Description of novel taxa of the family Lachnospiraceae.</title>
        <authorList>
            <person name="Chaplin A.V."/>
            <person name="Sokolova S.R."/>
            <person name="Pikina A.P."/>
            <person name="Korzhanova M."/>
            <person name="Belova V."/>
            <person name="Korostin D."/>
            <person name="Efimov B.A."/>
        </authorList>
    </citation>
    <scope>NUCLEOTIDE SEQUENCE</scope>
    <source>
        <strain evidence="2">ASD5720</strain>
    </source>
</reference>
<comment type="caution">
    <text evidence="2">The sequence shown here is derived from an EMBL/GenBank/DDBJ whole genome shotgun (WGS) entry which is preliminary data.</text>
</comment>
<gene>
    <name evidence="2" type="ORF">KTH89_08820</name>
</gene>
<accession>A0A949JWU8</accession>
<organism evidence="2 3">
    <name type="scientific">Diplocloster agilis</name>
    <dbReference type="NCBI Taxonomy" id="2850323"/>
    <lineage>
        <taxon>Bacteria</taxon>
        <taxon>Bacillati</taxon>
        <taxon>Bacillota</taxon>
        <taxon>Clostridia</taxon>
        <taxon>Lachnospirales</taxon>
        <taxon>Lachnospiraceae</taxon>
        <taxon>Diplocloster</taxon>
    </lineage>
</organism>
<feature type="region of interest" description="Disordered" evidence="1">
    <location>
        <begin position="1"/>
        <end position="32"/>
    </location>
</feature>
<evidence type="ECO:0000313" key="3">
    <source>
        <dbReference type="Proteomes" id="UP000712157"/>
    </source>
</evidence>
<keyword evidence="3" id="KW-1185">Reference proteome</keyword>
<sequence length="45" mass="5177">MNKDRSGLSQGLAARRQKQQNKNRISQPIPAPFIQILDKKTKQMI</sequence>
<evidence type="ECO:0000313" key="2">
    <source>
        <dbReference type="EMBL" id="MBU9736640.1"/>
    </source>
</evidence>
<name>A0A949JWU8_9FIRM</name>
<evidence type="ECO:0000256" key="1">
    <source>
        <dbReference type="SAM" id="MobiDB-lite"/>
    </source>
</evidence>